<organism evidence="1 2">
    <name type="scientific">Paenibacillus pabuli</name>
    <dbReference type="NCBI Taxonomy" id="1472"/>
    <lineage>
        <taxon>Bacteria</taxon>
        <taxon>Bacillati</taxon>
        <taxon>Bacillota</taxon>
        <taxon>Bacilli</taxon>
        <taxon>Bacillales</taxon>
        <taxon>Paenibacillaceae</taxon>
        <taxon>Paenibacillus</taxon>
    </lineage>
</organism>
<name>A0A855XTH3_9BACL</name>
<accession>A0A855XTH3</accession>
<evidence type="ECO:0000313" key="2">
    <source>
        <dbReference type="Proteomes" id="UP000247078"/>
    </source>
</evidence>
<reference evidence="1 2" key="1">
    <citation type="submission" date="2018-05" db="EMBL/GenBank/DDBJ databases">
        <title>Freshwater and sediment microbial communities from various areas in North America, analyzing microbe dynamics in response to fracking.</title>
        <authorList>
            <person name="Lamendella R."/>
        </authorList>
    </citation>
    <scope>NUCLEOTIDE SEQUENCE [LARGE SCALE GENOMIC DNA]</scope>
    <source>
        <strain evidence="1 2">DB-3</strain>
    </source>
</reference>
<feature type="non-terminal residue" evidence="1">
    <location>
        <position position="1"/>
    </location>
</feature>
<proteinExistence type="predicted"/>
<comment type="caution">
    <text evidence="1">The sequence shown here is derived from an EMBL/GenBank/DDBJ whole genome shotgun (WGS) entry which is preliminary data.</text>
</comment>
<gene>
    <name evidence="1" type="ORF">DET56_1061</name>
</gene>
<evidence type="ECO:0000313" key="1">
    <source>
        <dbReference type="EMBL" id="PWW39617.1"/>
    </source>
</evidence>
<sequence>TLPFYQGKASFCFTIWKTELSLPIFMTYGTAPLCLKLYPEYEGGESVDAFIDF</sequence>
<dbReference type="Proteomes" id="UP000247078">
    <property type="component" value="Unassembled WGS sequence"/>
</dbReference>
<protein>
    <submittedName>
        <fullName evidence="1">Uncharacterized protein</fullName>
    </submittedName>
</protein>
<dbReference type="EMBL" id="QGTZ01000006">
    <property type="protein sequence ID" value="PWW39617.1"/>
    <property type="molecule type" value="Genomic_DNA"/>
</dbReference>
<dbReference type="AlphaFoldDB" id="A0A855XTH3"/>